<keyword evidence="8" id="KW-1185">Reference proteome</keyword>
<dbReference type="Pfam" id="PF00550">
    <property type="entry name" value="PP-binding"/>
    <property type="match status" value="4"/>
</dbReference>
<feature type="domain" description="Carrier" evidence="6">
    <location>
        <begin position="3455"/>
        <end position="3530"/>
    </location>
</feature>
<dbReference type="CDD" id="cd05930">
    <property type="entry name" value="A_NRPS"/>
    <property type="match status" value="2"/>
</dbReference>
<dbReference type="PROSITE" id="PS50075">
    <property type="entry name" value="CARRIER"/>
    <property type="match status" value="4"/>
</dbReference>
<dbReference type="NCBIfam" id="NF003417">
    <property type="entry name" value="PRK04813.1"/>
    <property type="match status" value="5"/>
</dbReference>
<reference evidence="7 8" key="1">
    <citation type="submission" date="2021-03" db="EMBL/GenBank/DDBJ databases">
        <title>Sequencing the genomes of 1000 actinobacteria strains.</title>
        <authorList>
            <person name="Klenk H.-P."/>
        </authorList>
    </citation>
    <scope>NUCLEOTIDE SEQUENCE [LARGE SCALE GENOMIC DNA]</scope>
    <source>
        <strain evidence="7 8">DSM 45510</strain>
    </source>
</reference>
<dbReference type="NCBIfam" id="TIGR01733">
    <property type="entry name" value="AA-adenyl-dom"/>
    <property type="match status" value="3"/>
</dbReference>
<dbReference type="Proteomes" id="UP000741013">
    <property type="component" value="Unassembled WGS sequence"/>
</dbReference>
<evidence type="ECO:0000259" key="6">
    <source>
        <dbReference type="PROSITE" id="PS50075"/>
    </source>
</evidence>
<dbReference type="InterPro" id="IPR023213">
    <property type="entry name" value="CAT-like_dom_sf"/>
</dbReference>
<dbReference type="Pfam" id="PF00501">
    <property type="entry name" value="AMP-binding"/>
    <property type="match status" value="4"/>
</dbReference>
<comment type="caution">
    <text evidence="7">The sequence shown here is derived from an EMBL/GenBank/DDBJ whole genome shotgun (WGS) entry which is preliminary data.</text>
</comment>
<dbReference type="Pfam" id="PF00668">
    <property type="entry name" value="Condensation"/>
    <property type="match status" value="6"/>
</dbReference>
<dbReference type="InterPro" id="IPR010071">
    <property type="entry name" value="AA_adenyl_dom"/>
</dbReference>
<dbReference type="SUPFAM" id="SSF56801">
    <property type="entry name" value="Acetyl-CoA synthetase-like"/>
    <property type="match status" value="4"/>
</dbReference>
<dbReference type="InterPro" id="IPR006162">
    <property type="entry name" value="Ppantetheine_attach_site"/>
</dbReference>
<comment type="cofactor">
    <cofactor evidence="1">
        <name>pantetheine 4'-phosphate</name>
        <dbReference type="ChEBI" id="CHEBI:47942"/>
    </cofactor>
</comment>
<evidence type="ECO:0000256" key="1">
    <source>
        <dbReference type="ARBA" id="ARBA00001957"/>
    </source>
</evidence>
<dbReference type="NCBIfam" id="TIGR01720">
    <property type="entry name" value="NRPS-para261"/>
    <property type="match status" value="1"/>
</dbReference>
<dbReference type="EMBL" id="JAGGMS010000001">
    <property type="protein sequence ID" value="MBP2183615.1"/>
    <property type="molecule type" value="Genomic_DNA"/>
</dbReference>
<evidence type="ECO:0000256" key="3">
    <source>
        <dbReference type="ARBA" id="ARBA00022553"/>
    </source>
</evidence>
<dbReference type="Pfam" id="PF13193">
    <property type="entry name" value="AMP-binding_C"/>
    <property type="match status" value="4"/>
</dbReference>
<proteinExistence type="predicted"/>
<protein>
    <submittedName>
        <fullName evidence="7">Amino acid adenylation domain-containing protein/non-ribosomal peptide synthase protein (TIGR01720 family)</fullName>
    </submittedName>
</protein>
<dbReference type="InterPro" id="IPR045851">
    <property type="entry name" value="AMP-bd_C_sf"/>
</dbReference>
<dbReference type="InterPro" id="IPR020845">
    <property type="entry name" value="AMP-binding_CS"/>
</dbReference>
<dbReference type="PANTHER" id="PTHR45527:SF14">
    <property type="entry name" value="PLIPASTATIN SYNTHASE SUBUNIT B"/>
    <property type="match status" value="1"/>
</dbReference>
<dbReference type="PROSITE" id="PS00455">
    <property type="entry name" value="AMP_BINDING"/>
    <property type="match status" value="4"/>
</dbReference>
<dbReference type="PANTHER" id="PTHR45527">
    <property type="entry name" value="NONRIBOSOMAL PEPTIDE SYNTHETASE"/>
    <property type="match status" value="1"/>
</dbReference>
<evidence type="ECO:0000256" key="2">
    <source>
        <dbReference type="ARBA" id="ARBA00022450"/>
    </source>
</evidence>
<evidence type="ECO:0000256" key="4">
    <source>
        <dbReference type="ARBA" id="ARBA00022737"/>
    </source>
</evidence>
<dbReference type="SMART" id="SM00823">
    <property type="entry name" value="PKS_PP"/>
    <property type="match status" value="4"/>
</dbReference>
<dbReference type="CDD" id="cd19543">
    <property type="entry name" value="DCL_NRPS"/>
    <property type="match status" value="1"/>
</dbReference>
<sequence>MTSSRQDRIAALPAHLRETLRARMAGTAGPAPEIPVADRSRPLPLSSAQRRLWFLARLRPDDPEYNSAFALRLTGELDTGALAAALRSLVARHEPLRTTFAEVDGEPVQLIGQPYEVALPIADVAAGELEAVLRAEYARPFDLTRGPLLRALLARLGPAEHVLLVSVHHIATDGASMGVLTEELGLLYRDGDRAALPPQPRQYADFAAWQHARPARQAGLEHWKHRLADVVPLELPTDRPRPATRGTAGAVTEFTVPAEVASGLAELARASETTLFTVLLAACQALFARCTGQEDIALGTVVQGRDRPELQRMVGFFVNTVVLRSAVDRAVPFTEHLAVARQTVLDAFAHDDVPFDELVDAVHAGRDPGRNPLFDVMVLLHTATGAGPSLPGLAVEPAPVARDSANFDLTVEFEESDGRLAGLVEYSTELFDQGTVDRLLTALLRLLAGVAADPARRIDDLALTTEADERQVLAWGRGELSPAGEVAGTIVDLLDHQARTRPEAIALVCGGTRLTFAELAARTDALAADLATRGAGPDRVVAVLLPRTAEAIVALFAVLKAGAVHLSVDPGLPEERLRVLLADADLVLEDTAAPAGGACPVRPHPADAAYVIHTSGSTGTPKGVVVEHAALVNLLANHRAVFAGERLRVALTATLSFDTSWEGPLLLADGHELHLVDDETRLDPAALTRYVREERIDFLDVTPSYLRQLLPAGLLTGAHRPRSLMVGGEALEPDLWRELAAAGTSAHNYYGPTESTVDATCAPVTGDRPRIGRPLGGVRAYVLDERLRLVPPGLPGELCLAGVQLARGYLGRPGLTADRFTADPFGAPGARLYRTGDRVRWTADGHLEHLGRTDEQVKVRGFRIEPGEVEAALRAQPGVGDAAVVAHDGRLVAYLVGDADPAEVRAALTGTLPGHLVPSAFVTLDRLPLTRNGKLDRRALPAPGPATSTRYVAPRDERERLVTEVWAEVLKVERVGVEDNFFDLGGDSLLGIRVVARLRDALAADVPARLVFTAPTPAQLAAQLPAAGPPREPIPVLPRDGGLLEAPLSFAQQRLWFLDEFEPGSTEYVSPTVLRLRGDLDTGALDRALTALVARHESLRTTFATVDGHGVQLVHPPHAVEVPVADGDLDTALAAALGPVDLHTSPLLRVALTRLAPGDHVLALVLHHIVTDGWSAGVLLRELAALYAAFRRDGEAALPVLPVQYADYAVWQRRRLDGTGFDEQLSYWRNRLDGVPVLDLPTDRPRPAVRTTNGALHEFSVPAGTTARLRELSHQHGGTLFMTLLAACQLLFARWSGQDDVAVGTVVSGRERTELEDLVGFFVNTLVLRSTVDLRRDFGEFLGDVRDTVLDAFAHQDVPFDRIVDDLQPERDTSRTPLCQVMVVLHNTPGARPAMPGLDVEELAPPVVTAGFDLAVHFQETGGRLDAVVNYNTDLFDAATVERLTGWLRTLLEGIVSSPEQPLSRLPWTTAAERELVVSRWNGTAEPRSAPALPESFAAWVVRTPDAVAVTSGTTELTYRELDRRANRLAHRLIAEGAGPERLVALRLPRSADLVVGVLAVLKAGAGYLPIDPAYPAARIEAMIADARPVCVVEDAAAEQWPDTDPGVRVDPGTTAYVIYTSGSTGVPKGVLIPHANVTRLFSATEPWFGFGAQDVWTLFHSYAFDFSVWELWGALLHGGRLVVVPQETARSPEDFLALLAEQRVTVLNQTPSAFYQLSALPSPPLNLRYVVFGGEALDPSRLAGWLRRHPDGPRLVNMYGITETTVHVTHRVLDGDGTGGVGVPIPDLRTYVLDTALEPVPPGVTGELYVAGAGLARGYLNRPGLTASRFVADPFGAPGDAAARSGSTRGGGRATGGRMYRTGDLLRWTADGELEYRGRADQQLKIRGFRIEPGEIEAALLAHPDVRGAAVLAHGTGDARRLVAYLTGPVPGTTALREFLADALPAHMVPAIFVPLEELPLNANGKLDRRALPEPGARAETRYVAPRTEVETTLAEVWSAVLGLDRVGVEDNFFGLGGDSILSIQVVARARQAGLTLSSKDLFQHQRIADLARVVTTGAPAAPAPVEPAGPAPLGPIQSWLFEQLDRPWRLTMSVHLVLSTVDVPALDAALHRVAERHDALRMRFSATGGGWQQQPADPEPAEVLRHVDLSDVDAAGEVPAVMHAEALRAQESLDIVDGPVWRAVLFTFADRAPQLFLTAHHLVMDGVSWRILLADLDRAYHGNPLAPVGTSFTHWARSLAEHVRSGHLDDQAEYWKDSLRGVRTDLPLDRSGRNTAATARAVSASLGRAETAALLHDVPAAYRTEVNDVLLSALGRVLARWTERPRVVLAMEGHGREELAAPLDLSRTIGWFTAQYPLALTLPDGDWGEVLKSVKEQLRAVPDKGAGYEALRHLSPPDAPGAALRDDPVPRISFNYHGRWDVGGPGEGWYRGRGEDIGHDLAPGSTRPYLLDVVGVVEAGQLHLSWEYSTEVHERATIEALAEAMLDALRGIVAHCAGAGGRTPSDFPLARLGQAEVDRLAGTGPAVAEVEDIYPLTPLQAGMVFHSLVDHDSNAYFDQFRLRLAGVADPVALAEAWQRVVDRTPILRTSTVWDGVEQPLQRVHRGVRVPVGHHDWRGRTPEEQQAALADLMAADLAAGMDLTAPPLMRLAIGRLTDDEVQLLWTSHHVLLDGWSTAQVFGEVCEQYAAIVGGRAARLVPRRPFRDYLAWLAEQDHAVAEDHWRQALAGFTTPTPLPYDRKPAEAHRAESAEAVLVELSPQDSARVHEAAKAAALTVNSVVQGAWALLLARHSGESDVLFGTTVSGRPEDLAGVEAMIGMFINTVPTRVEVRSGQPVGDWLRELQSDQAEARRHDFLALSRLQQFADVPAGTALFDSVVVFENYPIEESGQDGVRVVEVDSLDTTSYPLNLTAYLHDRLGLELSYDPKLFDAATARRLAGQLAALIRAIAADSRCSLAALSPLTTGERRELLAMGTGTSIDVPAGTVLDVFEATAARIPHETALVFGGTALDFAEVDARATRLAQDLVARGAGPERVVAVLLPRSAEAVIAILAIFKAGAVYLPIDAGLPEERVRFLLDDARPVVVLGGAPEPPAAPAPEARRASADTAAYVIYTSGSTGKPKGVVIDHRGLMNMLAAHRRVFLDRPRQRVGLTASLSFDTSWEGLLALIDGHELHVLDEDTRLDPGATVRYVRDHRLDLLDLTPAHLQQLLAAGLLSGDPRPGTVLVGGEATGEALWRELAASGVTCHNYYGPTEVTVDSVHTEVTGDRPLIGRPLANLRAYVLDPAGEPVPVGMPGELFLAGVQLARGYLGRPGLTAKVFQANPFGPPGSRMYRTGDRVRWTGDGRLDYLGRVDDQVKIRGFRVEPGEVEAVLRRHPAVADTAVAARDGRLVAYVVGDSEGLRAWLRDRLPDHLVPSAFVTLDVLPLTRNGKLDRRALPAPGRDTAQEYVAPRNDTERRLAGIWADVLKLDEVGVTDSFFELGGDSILSMRVTSRVRAEFGVEVSPRALFTAPTPAGFAAAMPDRRASAQPIPVVARDGALPLSFSQQRLWFLDEFAGGSTEYLSPTALLLRGDLDLGALRRALDTLVARHESLRTTFGAVDGRGVQYVHEPGPVDLPVEDFDEHALAREALRPFDLSTGPLLRARLFRSSAGEHVLLLAAHHIVTDGWSAGVLAAELDTCYAAFARGAEPELPALPVQYADFAAWQREHLDSAEVTGLLDHWRDRLAGLAPLELPTDRPRPAVRTTDGRWQGFEVPAEVAGKLRALAGAQNGTLFMTLVAACQVLLAQWAGQEDVAVGTVTAGRDRAELDRLVGFFVNTLTLRSTVDSRRSFRQFLAQVRETVLDAFAHQDVPFERVVDAVQPVRDPSRTPLFQAMVVLQNTGDRPGGGTLVAGEVALPAESASFDLLVQFEEDDGALHGAVNYNTGLFDAETIDRLVDRLRTLLTVLVADPDRPMATLPLVPAAELDRLRTWNDTARAVEPASLAQLVEAQAARTPGAPALLSDEGTLSFGELNARANRLARLLVRRGAGPERIVAVRLPRSTALVVTELAVAKTGAAFLPVDPGYPAERIEFMLADADPVLVVDTELDPAHEADTNLGVPIDPAQPAYVIYTSGSTGRPKGVVVPHRGVASFSAAAIEHCVVRPGDRVLAFSSPSFDASVLELCLSLPAGAALVVPPEGPVLGTALADVLRRHRVTHALIPPVALATMSEIGLPDFRTVISGGDACPAELVRRWAPGRRMINAYGPTEATIVTAWSGPLVPGGTPPIGGPIPNTAVHVLDAALRPVPIGTAGELYVTGLGLARGYLNRPGLTADRFVADPFGAPGSQMYRTGDVVRWTADGQLRFLGRTDEQVKIRGFRVELGEIEAALRRHPAVRDAVVVAHRADGHARLVAYVVGETEGLRAHLGDTLPDYLVPSAFVPVTAVPMTANGKVDRKSLPEPDFSAMATAEHVAPRTAREELLAKLWAEVLGLGRVGVTDNFFDLGGDSILSIQVVHRARQAGLAMRSRDLFTHQTVAELAAVVTSTGPATVAGEDDEAVVGEVPLTPVQRWFFDSEPANPAHFNQSVLIELAGPVEFEALRQALDAVTTHHDALRLRFERTGDGWRQHNAPPEEAVPLRVVPAQDLELAADEAQAGFDLARPPQLRALLTEPTAGENPRLFLAAHHLVVDAVSWGIVLEDLERAYRQIEAGEKPDLGPKTTSFRDWALRLREFVETGGLDAEAEHWQRELPGFAVPRDRTGAPPGPPEVVTVDVDERATDALLHSAPGAYRTRINDVLLAALARALTRWSGAPSVAVNLEGHGREEILDGADLSRTVGWFTTLFPVALTVDPAAGWRELVKAVRRQLRAVPGNGFGYGALRCFRNPGLGGEHPEIAFNYLGQGEHAGDGTGLYLRAHPPIGREQDPANRPPHVLEVVGGVRDGRLEFSWFHQPELLGRATVTAVATDFADALRAIAEDCRGDRP</sequence>
<dbReference type="InterPro" id="IPR009081">
    <property type="entry name" value="PP-bd_ACP"/>
</dbReference>
<organism evidence="7 8">
    <name type="scientific">Amycolatopsis magusensis</name>
    <dbReference type="NCBI Taxonomy" id="882444"/>
    <lineage>
        <taxon>Bacteria</taxon>
        <taxon>Bacillati</taxon>
        <taxon>Actinomycetota</taxon>
        <taxon>Actinomycetes</taxon>
        <taxon>Pseudonocardiales</taxon>
        <taxon>Pseudonocardiaceae</taxon>
        <taxon>Amycolatopsis</taxon>
    </lineage>
</organism>
<evidence type="ECO:0000256" key="5">
    <source>
        <dbReference type="ARBA" id="ARBA00023194"/>
    </source>
</evidence>
<dbReference type="InterPro" id="IPR010060">
    <property type="entry name" value="NRPS_synth"/>
</dbReference>
<dbReference type="RefSeq" id="WP_209666767.1">
    <property type="nucleotide sequence ID" value="NZ_JAGGMS010000001.1"/>
</dbReference>
<name>A0ABS4PW24_9PSEU</name>
<dbReference type="Gene3D" id="3.30.559.10">
    <property type="entry name" value="Chloramphenicol acetyltransferase-like domain"/>
    <property type="match status" value="6"/>
</dbReference>
<dbReference type="InterPro" id="IPR001242">
    <property type="entry name" value="Condensation_dom"/>
</dbReference>
<dbReference type="PROSITE" id="PS00012">
    <property type="entry name" value="PHOSPHOPANTETHEINE"/>
    <property type="match status" value="4"/>
</dbReference>
<dbReference type="Gene3D" id="3.30.300.30">
    <property type="match status" value="4"/>
</dbReference>
<dbReference type="InterPro" id="IPR042099">
    <property type="entry name" value="ANL_N_sf"/>
</dbReference>
<keyword evidence="2" id="KW-0596">Phosphopantetheine</keyword>
<dbReference type="InterPro" id="IPR020806">
    <property type="entry name" value="PKS_PP-bd"/>
</dbReference>
<dbReference type="CDD" id="cd17643">
    <property type="entry name" value="A_NRPS_Cytc1-like"/>
    <property type="match status" value="1"/>
</dbReference>
<dbReference type="SUPFAM" id="SSF52777">
    <property type="entry name" value="CoA-dependent acyltransferases"/>
    <property type="match status" value="12"/>
</dbReference>
<dbReference type="Gene3D" id="1.10.1200.10">
    <property type="entry name" value="ACP-like"/>
    <property type="match status" value="4"/>
</dbReference>
<dbReference type="CDD" id="cd19531">
    <property type="entry name" value="LCL_NRPS-like"/>
    <property type="match status" value="3"/>
</dbReference>
<keyword evidence="5" id="KW-0045">Antibiotic biosynthesis</keyword>
<dbReference type="InterPro" id="IPR036736">
    <property type="entry name" value="ACP-like_sf"/>
</dbReference>
<dbReference type="Gene3D" id="3.40.50.12780">
    <property type="entry name" value="N-terminal domain of ligase-like"/>
    <property type="match status" value="4"/>
</dbReference>
<dbReference type="CDD" id="cd17652">
    <property type="entry name" value="A_NRPS_CmdD_like"/>
    <property type="match status" value="1"/>
</dbReference>
<gene>
    <name evidence="7" type="ORF">JOM49_005141</name>
</gene>
<keyword evidence="3" id="KW-0597">Phosphoprotein</keyword>
<feature type="domain" description="Carrier" evidence="6">
    <location>
        <begin position="4460"/>
        <end position="4534"/>
    </location>
</feature>
<dbReference type="CDD" id="cd19534">
    <property type="entry name" value="E_NRPS"/>
    <property type="match status" value="2"/>
</dbReference>
<dbReference type="Gene3D" id="3.30.559.30">
    <property type="entry name" value="Nonribosomal peptide synthetase, condensation domain"/>
    <property type="match status" value="6"/>
</dbReference>
<evidence type="ECO:0000313" key="8">
    <source>
        <dbReference type="Proteomes" id="UP000741013"/>
    </source>
</evidence>
<dbReference type="SUPFAM" id="SSF47336">
    <property type="entry name" value="ACP-like"/>
    <property type="match status" value="4"/>
</dbReference>
<feature type="domain" description="Carrier" evidence="6">
    <location>
        <begin position="953"/>
        <end position="1028"/>
    </location>
</feature>
<dbReference type="InterPro" id="IPR025110">
    <property type="entry name" value="AMP-bd_C"/>
</dbReference>
<keyword evidence="4" id="KW-0677">Repeat</keyword>
<evidence type="ECO:0000313" key="7">
    <source>
        <dbReference type="EMBL" id="MBP2183615.1"/>
    </source>
</evidence>
<dbReference type="InterPro" id="IPR000873">
    <property type="entry name" value="AMP-dep_synth/lig_dom"/>
</dbReference>
<feature type="domain" description="Carrier" evidence="6">
    <location>
        <begin position="1986"/>
        <end position="2060"/>
    </location>
</feature>
<accession>A0ABS4PW24</accession>